<keyword evidence="3" id="KW-1185">Reference proteome</keyword>
<evidence type="ECO:0000256" key="1">
    <source>
        <dbReference type="SAM" id="MobiDB-lite"/>
    </source>
</evidence>
<dbReference type="KEGG" id="uma:UMAG_01361"/>
<dbReference type="AlphaFoldDB" id="A0A0D1CEI0"/>
<feature type="compositionally biased region" description="Low complexity" evidence="1">
    <location>
        <begin position="179"/>
        <end position="192"/>
    </location>
</feature>
<gene>
    <name evidence="2" type="ORF">UMAG_01361</name>
</gene>
<evidence type="ECO:0000313" key="3">
    <source>
        <dbReference type="Proteomes" id="UP000000561"/>
    </source>
</evidence>
<dbReference type="InParanoid" id="A0A0D1CEI0"/>
<dbReference type="GeneID" id="23562409"/>
<dbReference type="Proteomes" id="UP000000561">
    <property type="component" value="Chromosome 2"/>
</dbReference>
<name>A0A0D1CEI0_MYCMD</name>
<dbReference type="EMBL" id="CM003141">
    <property type="protein sequence ID" value="KIS71467.1"/>
    <property type="molecule type" value="Genomic_DNA"/>
</dbReference>
<evidence type="ECO:0000313" key="2">
    <source>
        <dbReference type="EMBL" id="KIS71467.1"/>
    </source>
</evidence>
<protein>
    <submittedName>
        <fullName evidence="2">Uncharacterized protein</fullName>
    </submittedName>
</protein>
<accession>A0A0D1CEI0</accession>
<feature type="region of interest" description="Disordered" evidence="1">
    <location>
        <begin position="179"/>
        <end position="208"/>
    </location>
</feature>
<dbReference type="RefSeq" id="XP_011387253.1">
    <property type="nucleotide sequence ID" value="XM_011388951.1"/>
</dbReference>
<reference evidence="2 3" key="1">
    <citation type="journal article" date="2006" name="Nature">
        <title>Insights from the genome of the biotrophic fungal plant pathogen Ustilago maydis.</title>
        <authorList>
            <person name="Kamper J."/>
            <person name="Kahmann R."/>
            <person name="Bolker M."/>
            <person name="Ma L.J."/>
            <person name="Brefort T."/>
            <person name="Saville B.J."/>
            <person name="Banuett F."/>
            <person name="Kronstad J.W."/>
            <person name="Gold S.E."/>
            <person name="Muller O."/>
            <person name="Perlin M.H."/>
            <person name="Wosten H.A."/>
            <person name="de Vries R."/>
            <person name="Ruiz-Herrera J."/>
            <person name="Reynaga-Pena C.G."/>
            <person name="Snetselaar K."/>
            <person name="McCann M."/>
            <person name="Perez-Martin J."/>
            <person name="Feldbrugge M."/>
            <person name="Basse C.W."/>
            <person name="Steinberg G."/>
            <person name="Ibeas J.I."/>
            <person name="Holloman W."/>
            <person name="Guzman P."/>
            <person name="Farman M."/>
            <person name="Stajich J.E."/>
            <person name="Sentandreu R."/>
            <person name="Gonzalez-Prieto J.M."/>
            <person name="Kennell J.C."/>
            <person name="Molina L."/>
            <person name="Schirawski J."/>
            <person name="Mendoza-Mendoza A."/>
            <person name="Greilinger D."/>
            <person name="Munch K."/>
            <person name="Rossel N."/>
            <person name="Scherer M."/>
            <person name="Vranes M."/>
            <person name="Ladendorf O."/>
            <person name="Vincon V."/>
            <person name="Fuchs U."/>
            <person name="Sandrock B."/>
            <person name="Meng S."/>
            <person name="Ho E.C."/>
            <person name="Cahill M.J."/>
            <person name="Boyce K.J."/>
            <person name="Klose J."/>
            <person name="Klosterman S.J."/>
            <person name="Deelstra H.J."/>
            <person name="Ortiz-Castellanos L."/>
            <person name="Li W."/>
            <person name="Sanchez-Alonso P."/>
            <person name="Schreier P.H."/>
            <person name="Hauser-Hahn I."/>
            <person name="Vaupel M."/>
            <person name="Koopmann E."/>
            <person name="Friedrich G."/>
            <person name="Voss H."/>
            <person name="Schluter T."/>
            <person name="Margolis J."/>
            <person name="Platt D."/>
            <person name="Swimmer C."/>
            <person name="Gnirke A."/>
            <person name="Chen F."/>
            <person name="Vysotskaia V."/>
            <person name="Mannhaupt G."/>
            <person name="Guldener U."/>
            <person name="Munsterkotter M."/>
            <person name="Haase D."/>
            <person name="Oesterheld M."/>
            <person name="Mewes H.W."/>
            <person name="Mauceli E.W."/>
            <person name="DeCaprio D."/>
            <person name="Wade C.M."/>
            <person name="Butler J."/>
            <person name="Young S."/>
            <person name="Jaffe D.B."/>
            <person name="Calvo S."/>
            <person name="Nusbaum C."/>
            <person name="Galagan J."/>
            <person name="Birren B.W."/>
        </authorList>
    </citation>
    <scope>NUCLEOTIDE SEQUENCE [LARGE SCALE GENOMIC DNA]</scope>
    <source>
        <strain evidence="3">DSM 14603 / FGSC 9021 / UM521</strain>
    </source>
</reference>
<sequence>MAAARRIESRADDDARFTMAAPTHCQSPASDAGKACACASDSVYALCVTGTNHESLYPNLKLAEWRRTDSHNYARVAEERSVTIAKCLAVQLDRNATVALVAADVALRSAAKATVTCDRMRGSRQQALEQGTLTSIFPTRLVCCRSANRESLLHIQLWSIRALSHPAAFTQLGLSSRLNRRSSNPASRRVASTPVTEHGSRSHEPRAKERHLAELLAKALMSFAPHQRDFLGRDSRFTIHDPRSTIHDPRSTVRSSDAALDSTSHAETFVHQTVSISNCDL</sequence>
<proteinExistence type="predicted"/>
<dbReference type="VEuPathDB" id="FungiDB:UMAG_01361"/>
<organism evidence="2 3">
    <name type="scientific">Mycosarcoma maydis</name>
    <name type="common">Corn smut fungus</name>
    <name type="synonym">Ustilago maydis</name>
    <dbReference type="NCBI Taxonomy" id="5270"/>
    <lineage>
        <taxon>Eukaryota</taxon>
        <taxon>Fungi</taxon>
        <taxon>Dikarya</taxon>
        <taxon>Basidiomycota</taxon>
        <taxon>Ustilaginomycotina</taxon>
        <taxon>Ustilaginomycetes</taxon>
        <taxon>Ustilaginales</taxon>
        <taxon>Ustilaginaceae</taxon>
        <taxon>Mycosarcoma</taxon>
    </lineage>
</organism>
<feature type="compositionally biased region" description="Basic and acidic residues" evidence="1">
    <location>
        <begin position="198"/>
        <end position="208"/>
    </location>
</feature>